<gene>
    <name evidence="1" type="ORF">P375_09470</name>
</gene>
<dbReference type="EMBL" id="JPXY01000046">
    <property type="protein sequence ID" value="KGQ30517.1"/>
    <property type="molecule type" value="Genomic_DNA"/>
</dbReference>
<organism evidence="1 2">
    <name type="scientific">Gallibacterium genomosp. 2</name>
    <dbReference type="NCBI Taxonomy" id="155517"/>
    <lineage>
        <taxon>Bacteria</taxon>
        <taxon>Pseudomonadati</taxon>
        <taxon>Pseudomonadota</taxon>
        <taxon>Gammaproteobacteria</taxon>
        <taxon>Pasteurellales</taxon>
        <taxon>Pasteurellaceae</taxon>
        <taxon>Gallibacterium</taxon>
    </lineage>
</organism>
<sequence length="188" mass="22157">MIKRSYWLGLLLLSGCVSQPMMQQKVTVPNKIEFEQQHYQLSKTDDLGSVVKYTYELINKDQQKHLEIFQDLQQNFVKTDAKYQQRIQLRERMFRNTGVDVYNNKLEQGKLYSYVVYPPAEQFIDYQVDVAKGENLAKCGFVQFQYTQQFAPIKSSQTAILKKLQQQVAEPMMQKLAKFAFPWSCDER</sequence>
<dbReference type="AlphaFoldDB" id="A0A0A2XHN3"/>
<proteinExistence type="predicted"/>
<name>A0A0A2XHN3_9PAST</name>
<reference evidence="1 2" key="1">
    <citation type="submission" date="2014-08" db="EMBL/GenBank/DDBJ databases">
        <title>Chaperone-usher fimbriae in a diverse selection of Gallibacterium genomes.</title>
        <authorList>
            <person name="Kudirkiene E."/>
            <person name="Bager R.J."/>
            <person name="Johnson T.J."/>
            <person name="Bojesen A.M."/>
        </authorList>
    </citation>
    <scope>NUCLEOTIDE SEQUENCE [LARGE SCALE GENOMIC DNA]</scope>
    <source>
        <strain evidence="1 2">CCM5976</strain>
    </source>
</reference>
<comment type="caution">
    <text evidence="1">The sequence shown here is derived from an EMBL/GenBank/DDBJ whole genome shotgun (WGS) entry which is preliminary data.</text>
</comment>
<evidence type="ECO:0000313" key="1">
    <source>
        <dbReference type="EMBL" id="KGQ30517.1"/>
    </source>
</evidence>
<protein>
    <recommendedName>
        <fullName evidence="3">Lipoprotein</fullName>
    </recommendedName>
</protein>
<evidence type="ECO:0008006" key="3">
    <source>
        <dbReference type="Google" id="ProtNLM"/>
    </source>
</evidence>
<evidence type="ECO:0000313" key="2">
    <source>
        <dbReference type="Proteomes" id="UP000030418"/>
    </source>
</evidence>
<dbReference type="Proteomes" id="UP000030418">
    <property type="component" value="Unassembled WGS sequence"/>
</dbReference>
<dbReference type="PROSITE" id="PS51257">
    <property type="entry name" value="PROKAR_LIPOPROTEIN"/>
    <property type="match status" value="1"/>
</dbReference>
<accession>A0A0A2XHN3</accession>
<keyword evidence="2" id="KW-1185">Reference proteome</keyword>